<name>A0A495W0F5_9PSEU</name>
<evidence type="ECO:0000313" key="3">
    <source>
        <dbReference type="Proteomes" id="UP000282084"/>
    </source>
</evidence>
<organism evidence="2 3">
    <name type="scientific">Saccharothrix australiensis</name>
    <dbReference type="NCBI Taxonomy" id="2072"/>
    <lineage>
        <taxon>Bacteria</taxon>
        <taxon>Bacillati</taxon>
        <taxon>Actinomycetota</taxon>
        <taxon>Actinomycetes</taxon>
        <taxon>Pseudonocardiales</taxon>
        <taxon>Pseudonocardiaceae</taxon>
        <taxon>Saccharothrix</taxon>
    </lineage>
</organism>
<sequence>MRKFLCATLLAMGAVTALAAPASAEVSTFTGSGLGTSPSQAVDGAVRMAYAVARSAGWSADLCHVRATDVRSVGGGVHAASASLFCRR</sequence>
<reference evidence="2 3" key="1">
    <citation type="submission" date="2018-10" db="EMBL/GenBank/DDBJ databases">
        <title>Sequencing the genomes of 1000 actinobacteria strains.</title>
        <authorList>
            <person name="Klenk H.-P."/>
        </authorList>
    </citation>
    <scope>NUCLEOTIDE SEQUENCE [LARGE SCALE GENOMIC DNA]</scope>
    <source>
        <strain evidence="2 3">DSM 43800</strain>
    </source>
</reference>
<proteinExistence type="predicted"/>
<feature type="signal peptide" evidence="1">
    <location>
        <begin position="1"/>
        <end position="19"/>
    </location>
</feature>
<dbReference type="EMBL" id="RBXO01000001">
    <property type="protein sequence ID" value="RKT54590.1"/>
    <property type="molecule type" value="Genomic_DNA"/>
</dbReference>
<keyword evidence="3" id="KW-1185">Reference proteome</keyword>
<dbReference type="Proteomes" id="UP000282084">
    <property type="component" value="Unassembled WGS sequence"/>
</dbReference>
<feature type="chain" id="PRO_5039608759" evidence="1">
    <location>
        <begin position="20"/>
        <end position="88"/>
    </location>
</feature>
<dbReference type="RefSeq" id="WP_211347034.1">
    <property type="nucleotide sequence ID" value="NZ_RBXO01000001.1"/>
</dbReference>
<dbReference type="AlphaFoldDB" id="A0A495W0F5"/>
<comment type="caution">
    <text evidence="2">The sequence shown here is derived from an EMBL/GenBank/DDBJ whole genome shotgun (WGS) entry which is preliminary data.</text>
</comment>
<evidence type="ECO:0000256" key="1">
    <source>
        <dbReference type="SAM" id="SignalP"/>
    </source>
</evidence>
<keyword evidence="1" id="KW-0732">Signal</keyword>
<accession>A0A495W0F5</accession>
<gene>
    <name evidence="2" type="ORF">C8E97_3235</name>
</gene>
<evidence type="ECO:0000313" key="2">
    <source>
        <dbReference type="EMBL" id="RKT54590.1"/>
    </source>
</evidence>
<protein>
    <submittedName>
        <fullName evidence="2">Uncharacterized protein</fullName>
    </submittedName>
</protein>